<dbReference type="PANTHER" id="PTHR31851">
    <property type="entry name" value="FE(2+)/MN(2+) TRANSPORTER PCL1"/>
    <property type="match status" value="1"/>
</dbReference>
<evidence type="ECO:0000256" key="3">
    <source>
        <dbReference type="ARBA" id="ARBA00022496"/>
    </source>
</evidence>
<dbReference type="EMBL" id="JBBPBK010000011">
    <property type="protein sequence ID" value="KAK9275407.1"/>
    <property type="molecule type" value="Genomic_DNA"/>
</dbReference>
<comment type="caution">
    <text evidence="10">The sequence shown here is derived from an EMBL/GenBank/DDBJ whole genome shotgun (WGS) entry which is preliminary data.</text>
</comment>
<keyword evidence="5 9" id="KW-0812">Transmembrane</keyword>
<evidence type="ECO:0000256" key="9">
    <source>
        <dbReference type="RuleBase" id="RU369115"/>
    </source>
</evidence>
<comment type="subcellular location">
    <subcellularLocation>
        <location evidence="1 9">Vacuole membrane</location>
        <topology evidence="1 9">Multi-pass membrane protein</topology>
    </subcellularLocation>
</comment>
<sequence length="298" mass="31121">MVSQILDACADHKPPMADEKGLRAERAQRAQWLRAAILGANDGLLSTTSLMLGIGAAKEDRWSMVLSGIAGAIAGACSMAVGEFVSVSTQRDIERANVVSHCRPKTTLCGQVDNGINPDIAANNSTSIAETEIKLTMSPAVLTCEPSEKGVQLSPALTPRQKLALSLSPVRSPMAKVIAEDTLTDMVEEEDNGEDALPNPYKAAAASALAFLCGSFVPLLSAMFVANNIIRIVVVVVVASIALAVFGAMGAYLGGSPIKVSAARVLVGGCFAMAITFGLLKPFDNGSDDKHNCNKYEG</sequence>
<keyword evidence="9" id="KW-0406">Ion transport</keyword>
<feature type="transmembrane region" description="Helical" evidence="9">
    <location>
        <begin position="32"/>
        <end position="56"/>
    </location>
</feature>
<dbReference type="InterPro" id="IPR008217">
    <property type="entry name" value="Ccc1_fam"/>
</dbReference>
<dbReference type="GO" id="GO:0030026">
    <property type="term" value="P:intracellular manganese ion homeostasis"/>
    <property type="evidence" value="ECO:0007669"/>
    <property type="project" value="InterPro"/>
</dbReference>
<keyword evidence="3" id="KW-0410">Iron transport</keyword>
<keyword evidence="7 9" id="KW-0472">Membrane</keyword>
<reference evidence="10 11" key="1">
    <citation type="journal article" date="2024" name="Plant J.">
        <title>Genome sequences and population genomics reveal climatic adaptation and genomic divergence between two closely related sweetgum species.</title>
        <authorList>
            <person name="Xu W.Q."/>
            <person name="Ren C.Q."/>
            <person name="Zhang X.Y."/>
            <person name="Comes H.P."/>
            <person name="Liu X.H."/>
            <person name="Li Y.G."/>
            <person name="Kettle C.J."/>
            <person name="Jalonen R."/>
            <person name="Gaisberger H."/>
            <person name="Ma Y.Z."/>
            <person name="Qiu Y.X."/>
        </authorList>
    </citation>
    <scope>NUCLEOTIDE SEQUENCE [LARGE SCALE GENOMIC DNA]</scope>
    <source>
        <strain evidence="10">Hangzhou</strain>
    </source>
</reference>
<feature type="transmembrane region" description="Helical" evidence="9">
    <location>
        <begin position="203"/>
        <end position="226"/>
    </location>
</feature>
<dbReference type="GO" id="GO:0140315">
    <property type="term" value="F:iron ion sequestering activity"/>
    <property type="evidence" value="ECO:0007669"/>
    <property type="project" value="UniProtKB-UniRule"/>
</dbReference>
<evidence type="ECO:0000256" key="7">
    <source>
        <dbReference type="ARBA" id="ARBA00023136"/>
    </source>
</evidence>
<keyword evidence="3" id="KW-0408">Iron</keyword>
<dbReference type="GO" id="GO:0005381">
    <property type="term" value="F:iron ion transmembrane transporter activity"/>
    <property type="evidence" value="ECO:0007669"/>
    <property type="project" value="UniProtKB-UniRule"/>
</dbReference>
<dbReference type="AlphaFoldDB" id="A0AAP0WP18"/>
<comment type="function">
    <text evidence="9">Vacuolar Fe(2+) uptake transporter.</text>
</comment>
<accession>A0AAP0WP18</accession>
<evidence type="ECO:0000256" key="8">
    <source>
        <dbReference type="ARBA" id="ARBA00044464"/>
    </source>
</evidence>
<comment type="similarity">
    <text evidence="2 9">Belongs to the CCC1 family.</text>
</comment>
<organism evidence="10 11">
    <name type="scientific">Liquidambar formosana</name>
    <name type="common">Formosan gum</name>
    <dbReference type="NCBI Taxonomy" id="63359"/>
    <lineage>
        <taxon>Eukaryota</taxon>
        <taxon>Viridiplantae</taxon>
        <taxon>Streptophyta</taxon>
        <taxon>Embryophyta</taxon>
        <taxon>Tracheophyta</taxon>
        <taxon>Spermatophyta</taxon>
        <taxon>Magnoliopsida</taxon>
        <taxon>eudicotyledons</taxon>
        <taxon>Gunneridae</taxon>
        <taxon>Pentapetalae</taxon>
        <taxon>Saxifragales</taxon>
        <taxon>Altingiaceae</taxon>
        <taxon>Liquidambar</taxon>
    </lineage>
</organism>
<dbReference type="Pfam" id="PF01988">
    <property type="entry name" value="VIT1"/>
    <property type="match status" value="1"/>
</dbReference>
<keyword evidence="4 9" id="KW-0926">Vacuole</keyword>
<feature type="transmembrane region" description="Helical" evidence="9">
    <location>
        <begin position="232"/>
        <end position="254"/>
    </location>
</feature>
<dbReference type="Proteomes" id="UP001415857">
    <property type="component" value="Unassembled WGS sequence"/>
</dbReference>
<name>A0AAP0WP18_LIQFO</name>
<keyword evidence="11" id="KW-1185">Reference proteome</keyword>
<evidence type="ECO:0000256" key="2">
    <source>
        <dbReference type="ARBA" id="ARBA00007049"/>
    </source>
</evidence>
<dbReference type="GO" id="GO:0005384">
    <property type="term" value="F:manganese ion transmembrane transporter activity"/>
    <property type="evidence" value="ECO:0007669"/>
    <property type="project" value="InterPro"/>
</dbReference>
<feature type="transmembrane region" description="Helical" evidence="9">
    <location>
        <begin position="261"/>
        <end position="280"/>
    </location>
</feature>
<evidence type="ECO:0000256" key="5">
    <source>
        <dbReference type="ARBA" id="ARBA00022692"/>
    </source>
</evidence>
<dbReference type="GO" id="GO:0005774">
    <property type="term" value="C:vacuolar membrane"/>
    <property type="evidence" value="ECO:0007669"/>
    <property type="project" value="UniProtKB-SubCell"/>
</dbReference>
<keyword evidence="9" id="KW-0813">Transport</keyword>
<proteinExistence type="inferred from homology"/>
<feature type="transmembrane region" description="Helical" evidence="9">
    <location>
        <begin position="62"/>
        <end position="85"/>
    </location>
</feature>
<protein>
    <recommendedName>
        <fullName evidence="9">Vacuolar iron transporter</fullName>
    </recommendedName>
</protein>
<evidence type="ECO:0000256" key="4">
    <source>
        <dbReference type="ARBA" id="ARBA00022554"/>
    </source>
</evidence>
<evidence type="ECO:0000256" key="1">
    <source>
        <dbReference type="ARBA" id="ARBA00004128"/>
    </source>
</evidence>
<gene>
    <name evidence="10" type="ORF">L1049_022671</name>
</gene>
<evidence type="ECO:0000313" key="11">
    <source>
        <dbReference type="Proteomes" id="UP001415857"/>
    </source>
</evidence>
<evidence type="ECO:0000313" key="10">
    <source>
        <dbReference type="EMBL" id="KAK9275407.1"/>
    </source>
</evidence>
<keyword evidence="6 9" id="KW-1133">Transmembrane helix</keyword>
<comment type="catalytic activity">
    <reaction evidence="8">
        <text>Fe(2+)(in) = Fe(2+)(out)</text>
        <dbReference type="Rhea" id="RHEA:28486"/>
        <dbReference type="ChEBI" id="CHEBI:29033"/>
    </reaction>
    <physiologicalReaction direction="left-to-right" evidence="8">
        <dbReference type="Rhea" id="RHEA:28487"/>
    </physiologicalReaction>
</comment>
<evidence type="ECO:0000256" key="6">
    <source>
        <dbReference type="ARBA" id="ARBA00022989"/>
    </source>
</evidence>